<evidence type="ECO:0000256" key="7">
    <source>
        <dbReference type="PROSITE-ProRule" id="PRU00325"/>
    </source>
</evidence>
<dbReference type="InterPro" id="IPR007527">
    <property type="entry name" value="Znf_SWIM"/>
</dbReference>
<organism evidence="10 11">
    <name type="scientific">Solanum verrucosum</name>
    <dbReference type="NCBI Taxonomy" id="315347"/>
    <lineage>
        <taxon>Eukaryota</taxon>
        <taxon>Viridiplantae</taxon>
        <taxon>Streptophyta</taxon>
        <taxon>Embryophyta</taxon>
        <taxon>Tracheophyta</taxon>
        <taxon>Spermatophyta</taxon>
        <taxon>Magnoliopsida</taxon>
        <taxon>eudicotyledons</taxon>
        <taxon>Gunneridae</taxon>
        <taxon>Pentapetalae</taxon>
        <taxon>asterids</taxon>
        <taxon>lamiids</taxon>
        <taxon>Solanales</taxon>
        <taxon>Solanaceae</taxon>
        <taxon>Solanoideae</taxon>
        <taxon>Solaneae</taxon>
        <taxon>Solanum</taxon>
    </lineage>
</organism>
<proteinExistence type="predicted"/>
<keyword evidence="2" id="KW-0479">Metal-binding</keyword>
<keyword evidence="1" id="KW-0815">Transposition</keyword>
<dbReference type="Pfam" id="PF04434">
    <property type="entry name" value="SWIM"/>
    <property type="match status" value="1"/>
</dbReference>
<evidence type="ECO:0000313" key="11">
    <source>
        <dbReference type="Proteomes" id="UP001234989"/>
    </source>
</evidence>
<evidence type="ECO:0000259" key="9">
    <source>
        <dbReference type="PROSITE" id="PS50966"/>
    </source>
</evidence>
<accession>A0AAF0UGX3</accession>
<feature type="region of interest" description="Disordered" evidence="8">
    <location>
        <begin position="717"/>
        <end position="738"/>
    </location>
</feature>
<dbReference type="PROSITE" id="PS01007">
    <property type="entry name" value="TRANSPOSASE_MUTATOR"/>
    <property type="match status" value="1"/>
</dbReference>
<evidence type="ECO:0000256" key="5">
    <source>
        <dbReference type="ARBA" id="ARBA00023125"/>
    </source>
</evidence>
<evidence type="ECO:0000313" key="10">
    <source>
        <dbReference type="EMBL" id="WMV45654.1"/>
    </source>
</evidence>
<dbReference type="InterPro" id="IPR001207">
    <property type="entry name" value="Transposase_mutator"/>
</dbReference>
<evidence type="ECO:0000256" key="8">
    <source>
        <dbReference type="SAM" id="MobiDB-lite"/>
    </source>
</evidence>
<keyword evidence="6" id="KW-0233">DNA recombination</keyword>
<dbReference type="Proteomes" id="UP001234989">
    <property type="component" value="Chromosome 9"/>
</dbReference>
<dbReference type="EMBL" id="CP133620">
    <property type="protein sequence ID" value="WMV45654.1"/>
    <property type="molecule type" value="Genomic_DNA"/>
</dbReference>
<dbReference type="SMART" id="SM00575">
    <property type="entry name" value="ZnF_PMZ"/>
    <property type="match status" value="1"/>
</dbReference>
<keyword evidence="5" id="KW-0238">DNA-binding</keyword>
<dbReference type="PANTHER" id="PTHR31973:SF189">
    <property type="entry name" value="TRANSPOSASE, MUDR, PLANT, MULE TRANSPOSASE DOMAIN PROTEIN-RELATED"/>
    <property type="match status" value="1"/>
</dbReference>
<dbReference type="Pfam" id="PF10551">
    <property type="entry name" value="MULE"/>
    <property type="match status" value="1"/>
</dbReference>
<dbReference type="GO" id="GO:0008270">
    <property type="term" value="F:zinc ion binding"/>
    <property type="evidence" value="ECO:0007669"/>
    <property type="project" value="UniProtKB-KW"/>
</dbReference>
<keyword evidence="3 7" id="KW-0863">Zinc-finger</keyword>
<dbReference type="InterPro" id="IPR006564">
    <property type="entry name" value="Znf_PMZ"/>
</dbReference>
<feature type="domain" description="SWIM-type" evidence="9">
    <location>
        <begin position="489"/>
        <end position="530"/>
    </location>
</feature>
<feature type="compositionally biased region" description="Polar residues" evidence="8">
    <location>
        <begin position="599"/>
        <end position="612"/>
    </location>
</feature>
<evidence type="ECO:0000256" key="2">
    <source>
        <dbReference type="ARBA" id="ARBA00022723"/>
    </source>
</evidence>
<evidence type="ECO:0000256" key="1">
    <source>
        <dbReference type="ARBA" id="ARBA00022578"/>
    </source>
</evidence>
<evidence type="ECO:0000256" key="6">
    <source>
        <dbReference type="ARBA" id="ARBA00023172"/>
    </source>
</evidence>
<protein>
    <recommendedName>
        <fullName evidence="9">SWIM-type domain-containing protein</fullName>
    </recommendedName>
</protein>
<reference evidence="10" key="1">
    <citation type="submission" date="2023-08" db="EMBL/GenBank/DDBJ databases">
        <title>A de novo genome assembly of Solanum verrucosum Schlechtendal, a Mexican diploid species geographically isolated from the other diploid A-genome species in potato relatives.</title>
        <authorList>
            <person name="Hosaka K."/>
        </authorList>
    </citation>
    <scope>NUCLEOTIDE SEQUENCE</scope>
    <source>
        <tissue evidence="10">Young leaves</tissue>
    </source>
</reference>
<dbReference type="GO" id="GO:0004803">
    <property type="term" value="F:transposase activity"/>
    <property type="evidence" value="ECO:0007669"/>
    <property type="project" value="InterPro"/>
</dbReference>
<feature type="region of interest" description="Disordered" evidence="8">
    <location>
        <begin position="629"/>
        <end position="696"/>
    </location>
</feature>
<feature type="compositionally biased region" description="Low complexity" evidence="8">
    <location>
        <begin position="670"/>
        <end position="686"/>
    </location>
</feature>
<sequence>MVNNSYLKHFVPHCSMFGRYTDDTDLTVDTHNILHHLERYHVDVEVASNNEHVPGDSDCEVNTPSDVEYDEERLQLFEKQRNSTVSDKLEHYKELEKGMSFATIEEARKIMNYYAIASRRGLKIEKIDRSRARADSKTLAQYFKSKLQRDPKYTVKEMREELSTDFDLHVTKSKVKRTKVMIHEKLDGSFKDDFSKLETYGAELKKSNPGTDVEINISKDAFEQGIRKFLRMYICFNALKVGWKSGLRPLIGLDGTFLKDRIEGQLLVAVGQDSMNQFYPIAWAVVDKETTRTWSWFVELLKRSFDLKDGSGVPFISDMQKGLLDAVSNVLPAAHQRFCVRHIESNWQKKWRSGEMKKLMWWCAWSTYDEEFKDQLNKLGKLDADVAKDLISKPPRAWCRAYFDTQCKNTMVFNNFTESFNAWILEARGMPIIKMLEEIRIKVMTRLAENEDKVRHWKTEHNPQCMKLYSDYRTIAHGCTVNFNGDYGYEVSEGDDRHTVNLEHIRCTCRLWDLSGIPCPHAINAFMHKKVVPKTQIHWFYSKEAYLLTYKHKIQHVRGIQFWNVDPTHAPPDMIKMIGRPKKKRDRTTDEARKRKGEWSSSRKGSIMTCSNCGEQNHNARGCYKAKGAEQISKKGKGKEKIGETSTGTQQSSHASRSNSSEPEFGTQPSQQSAFQTQFDTQQSTTYGPDIGDDEDPILRQKTISEADTLLAMRKSRMTPSTGGRRIQFTGDATGVSTPTNLPYSPTKITWRGKEVVTSNQLLNDARKKRIKIMARKGQGEPAPDSSEI</sequence>
<dbReference type="InterPro" id="IPR018289">
    <property type="entry name" value="MULE_transposase_dom"/>
</dbReference>
<dbReference type="AlphaFoldDB" id="A0AAF0UGX3"/>
<dbReference type="PROSITE" id="PS50966">
    <property type="entry name" value="ZF_SWIM"/>
    <property type="match status" value="1"/>
</dbReference>
<dbReference type="GO" id="GO:0003677">
    <property type="term" value="F:DNA binding"/>
    <property type="evidence" value="ECO:0007669"/>
    <property type="project" value="UniProtKB-KW"/>
</dbReference>
<feature type="region of interest" description="Disordered" evidence="8">
    <location>
        <begin position="573"/>
        <end position="612"/>
    </location>
</feature>
<dbReference type="GO" id="GO:0006313">
    <property type="term" value="P:DNA transposition"/>
    <property type="evidence" value="ECO:0007669"/>
    <property type="project" value="InterPro"/>
</dbReference>
<evidence type="ECO:0000256" key="3">
    <source>
        <dbReference type="ARBA" id="ARBA00022771"/>
    </source>
</evidence>
<dbReference type="PANTHER" id="PTHR31973">
    <property type="entry name" value="POLYPROTEIN, PUTATIVE-RELATED"/>
    <property type="match status" value="1"/>
</dbReference>
<name>A0AAF0UGX3_SOLVR</name>
<evidence type="ECO:0000256" key="4">
    <source>
        <dbReference type="ARBA" id="ARBA00022833"/>
    </source>
</evidence>
<keyword evidence="4" id="KW-0862">Zinc</keyword>
<keyword evidence="11" id="KW-1185">Reference proteome</keyword>
<feature type="compositionally biased region" description="Low complexity" evidence="8">
    <location>
        <begin position="644"/>
        <end position="661"/>
    </location>
</feature>
<gene>
    <name evidence="10" type="ORF">MTR67_039039</name>
</gene>